<sequence>MIVSALQWETARQELLVREKELMRAHDALAAARRRMPWQEVGSYSFSGPAGRVSLEELFAGRRQLVVYRAFFEEGVFGWPERPCRGCSMIADHIGDLAHVNARDTTFVFASRAPQEDIVAMKERMGWTLPWYTMTDSFDEDFGVHEWHGTNVFVRAEGEVYRTYFVNNRGDESLGSTWSILDLTPWGRQEEWEDSPTGTPQGKPYEWWDWHDSSTSGPAPQEWREKVEGGIAAFDSAAHPAARPQGCCGR</sequence>
<name>A0ABP8S3J0_9PSEU</name>
<evidence type="ECO:0000313" key="1">
    <source>
        <dbReference type="EMBL" id="GAA4560658.1"/>
    </source>
</evidence>
<dbReference type="EMBL" id="BAABGT010000123">
    <property type="protein sequence ID" value="GAA4560658.1"/>
    <property type="molecule type" value="Genomic_DNA"/>
</dbReference>
<gene>
    <name evidence="1" type="ORF">GCM10023175_71100</name>
</gene>
<dbReference type="SUPFAM" id="SSF52833">
    <property type="entry name" value="Thioredoxin-like"/>
    <property type="match status" value="1"/>
</dbReference>
<proteinExistence type="predicted"/>
<protein>
    <submittedName>
        <fullName evidence="1">DUF899 domain-containing protein</fullName>
    </submittedName>
</protein>
<comment type="caution">
    <text evidence="1">The sequence shown here is derived from an EMBL/GenBank/DDBJ whole genome shotgun (WGS) entry which is preliminary data.</text>
</comment>
<dbReference type="InterPro" id="IPR036249">
    <property type="entry name" value="Thioredoxin-like_sf"/>
</dbReference>
<dbReference type="Pfam" id="PF05988">
    <property type="entry name" value="DUF899"/>
    <property type="match status" value="1"/>
</dbReference>
<reference evidence="2" key="1">
    <citation type="journal article" date="2019" name="Int. J. Syst. Evol. Microbiol.">
        <title>The Global Catalogue of Microorganisms (GCM) 10K type strain sequencing project: providing services to taxonomists for standard genome sequencing and annotation.</title>
        <authorList>
            <consortium name="The Broad Institute Genomics Platform"/>
            <consortium name="The Broad Institute Genome Sequencing Center for Infectious Disease"/>
            <person name="Wu L."/>
            <person name="Ma J."/>
        </authorList>
    </citation>
    <scope>NUCLEOTIDE SEQUENCE [LARGE SCALE GENOMIC DNA]</scope>
    <source>
        <strain evidence="2">JCM 17906</strain>
    </source>
</reference>
<accession>A0ABP8S3J0</accession>
<dbReference type="RefSeq" id="WP_345428686.1">
    <property type="nucleotide sequence ID" value="NZ_BAABGT010000123.1"/>
</dbReference>
<organism evidence="1 2">
    <name type="scientific">Pseudonocardia xishanensis</name>
    <dbReference type="NCBI Taxonomy" id="630995"/>
    <lineage>
        <taxon>Bacteria</taxon>
        <taxon>Bacillati</taxon>
        <taxon>Actinomycetota</taxon>
        <taxon>Actinomycetes</taxon>
        <taxon>Pseudonocardiales</taxon>
        <taxon>Pseudonocardiaceae</taxon>
        <taxon>Pseudonocardia</taxon>
    </lineage>
</organism>
<keyword evidence="2" id="KW-1185">Reference proteome</keyword>
<dbReference type="Proteomes" id="UP001501598">
    <property type="component" value="Unassembled WGS sequence"/>
</dbReference>
<evidence type="ECO:0000313" key="2">
    <source>
        <dbReference type="Proteomes" id="UP001501598"/>
    </source>
</evidence>
<dbReference type="InterPro" id="IPR010296">
    <property type="entry name" value="DUF899_thioredox"/>
</dbReference>